<dbReference type="PANTHER" id="PTHR46161">
    <property type="entry name" value="NUCLEOSIDE DIPHOSPHATE KINASE"/>
    <property type="match status" value="1"/>
</dbReference>
<evidence type="ECO:0000256" key="2">
    <source>
        <dbReference type="ARBA" id="ARBA00022679"/>
    </source>
</evidence>
<gene>
    <name evidence="9" type="ORF">Vbra_10232</name>
</gene>
<reference evidence="9 10" key="1">
    <citation type="submission" date="2014-11" db="EMBL/GenBank/DDBJ databases">
        <authorList>
            <person name="Zhu J."/>
            <person name="Qi W."/>
            <person name="Song R."/>
        </authorList>
    </citation>
    <scope>NUCLEOTIDE SEQUENCE [LARGE SCALE GENOMIC DNA]</scope>
</reference>
<evidence type="ECO:0000256" key="4">
    <source>
        <dbReference type="ARBA" id="ARBA00022777"/>
    </source>
</evidence>
<dbReference type="HAMAP" id="MF_00235">
    <property type="entry name" value="Adenylate_kinase_Adk"/>
    <property type="match status" value="1"/>
</dbReference>
<comment type="similarity">
    <text evidence="1 6">Belongs to the NDK family.</text>
</comment>
<dbReference type="Pfam" id="PF00406">
    <property type="entry name" value="ADK"/>
    <property type="match status" value="1"/>
</dbReference>
<proteinExistence type="inferred from homology"/>
<feature type="active site" description="Pros-phosphohistidine intermediate" evidence="6">
    <location>
        <position position="129"/>
    </location>
</feature>
<evidence type="ECO:0000256" key="6">
    <source>
        <dbReference type="PROSITE-ProRule" id="PRU00706"/>
    </source>
</evidence>
<feature type="binding site" evidence="6">
    <location>
        <position position="300"/>
    </location>
    <ligand>
        <name>ATP</name>
        <dbReference type="ChEBI" id="CHEBI:30616"/>
    </ligand>
</feature>
<feature type="binding site" evidence="6">
    <location>
        <position position="256"/>
    </location>
    <ligand>
        <name>ATP</name>
        <dbReference type="ChEBI" id="CHEBI:30616"/>
    </ligand>
</feature>
<keyword evidence="5" id="KW-0067">ATP-binding</keyword>
<comment type="caution">
    <text evidence="6">Lacks conserved residue(s) required for the propagation of feature annotation.</text>
</comment>
<dbReference type="PRINTS" id="PR00094">
    <property type="entry name" value="ADENYLTKNASE"/>
</dbReference>
<dbReference type="Gene3D" id="3.40.50.300">
    <property type="entry name" value="P-loop containing nucleotide triphosphate hydrolases"/>
    <property type="match status" value="2"/>
</dbReference>
<dbReference type="VEuPathDB" id="CryptoDB:Vbra_10232"/>
<dbReference type="PANTHER" id="PTHR46161:SF3">
    <property type="entry name" value="NUCLEOSIDE DIPHOSPHATE KINASE DDB_G0292928-RELATED"/>
    <property type="match status" value="1"/>
</dbReference>
<feature type="domain" description="Nucleoside diphosphate kinase-like" evidence="8">
    <location>
        <begin position="153"/>
        <end position="291"/>
    </location>
</feature>
<feature type="domain" description="Nucleoside diphosphate kinase-like" evidence="8">
    <location>
        <begin position="292"/>
        <end position="432"/>
    </location>
</feature>
<dbReference type="STRING" id="1169540.A0A0G4GRK0"/>
<dbReference type="PROSITE" id="PS51374">
    <property type="entry name" value="NDPK_LIKE"/>
    <property type="match status" value="3"/>
</dbReference>
<dbReference type="Pfam" id="PF00334">
    <property type="entry name" value="NDK"/>
    <property type="match status" value="3"/>
</dbReference>
<dbReference type="CDD" id="cd22970">
    <property type="entry name" value="DD_NDKH5-like"/>
    <property type="match status" value="1"/>
</dbReference>
<dbReference type="EMBL" id="CDMY01000776">
    <property type="protein sequence ID" value="CEM33191.1"/>
    <property type="molecule type" value="Genomic_DNA"/>
</dbReference>
<evidence type="ECO:0000256" key="3">
    <source>
        <dbReference type="ARBA" id="ARBA00022741"/>
    </source>
</evidence>
<feature type="binding site" evidence="6">
    <location>
        <position position="376"/>
    </location>
    <ligand>
        <name>ATP</name>
        <dbReference type="ChEBI" id="CHEBI:30616"/>
    </ligand>
</feature>
<evidence type="ECO:0000313" key="9">
    <source>
        <dbReference type="EMBL" id="CEM33191.1"/>
    </source>
</evidence>
<dbReference type="InParanoid" id="A0A0G4GRK0"/>
<protein>
    <recommendedName>
        <fullName evidence="8">Nucleoside diphosphate kinase-like domain-containing protein</fullName>
    </recommendedName>
</protein>
<evidence type="ECO:0000313" key="10">
    <source>
        <dbReference type="Proteomes" id="UP000041254"/>
    </source>
</evidence>
<feature type="active site" description="Pros-phosphohistidine intermediate" evidence="6">
    <location>
        <position position="409"/>
    </location>
</feature>
<dbReference type="InterPro" id="IPR027417">
    <property type="entry name" value="P-loop_NTPase"/>
</dbReference>
<dbReference type="InterPro" id="IPR033690">
    <property type="entry name" value="Adenylat_kinase_CS"/>
</dbReference>
<keyword evidence="3" id="KW-0547">Nucleotide-binding</keyword>
<feature type="binding site" evidence="6">
    <location>
        <position position="348"/>
    </location>
    <ligand>
        <name>ATP</name>
        <dbReference type="ChEBI" id="CHEBI:30616"/>
    </ligand>
</feature>
<evidence type="ECO:0000256" key="5">
    <source>
        <dbReference type="ARBA" id="ARBA00022840"/>
    </source>
</evidence>
<keyword evidence="2" id="KW-0808">Transferase</keyword>
<dbReference type="GO" id="GO:0006139">
    <property type="term" value="P:nucleobase-containing compound metabolic process"/>
    <property type="evidence" value="ECO:0007669"/>
    <property type="project" value="InterPro"/>
</dbReference>
<dbReference type="SMART" id="SM00562">
    <property type="entry name" value="NDK"/>
    <property type="match status" value="3"/>
</dbReference>
<keyword evidence="4" id="KW-0418">Kinase</keyword>
<organism evidence="9 10">
    <name type="scientific">Vitrella brassicaformis (strain CCMP3155)</name>
    <dbReference type="NCBI Taxonomy" id="1169540"/>
    <lineage>
        <taxon>Eukaryota</taxon>
        <taxon>Sar</taxon>
        <taxon>Alveolata</taxon>
        <taxon>Colpodellida</taxon>
        <taxon>Vitrellaceae</taxon>
        <taxon>Vitrella</taxon>
    </lineage>
</organism>
<sequence>MPVAPYLLAIGERERSLCLIKPDLIAGQKGCEVVARLEEDDFEIKQKKIAYLTKGDVEALFTDYHGRSDYSQRVAFMTSGPVWVLVVEHLEGDTVNRLAALAGPNDPQVADETTLRGQYGHDEVRNGVHVSADKWAAVRERDFFFPYLCECPTERTFGMVKPDATSHAGEILDTIGKENLLAVGMCELKLSAAQAEELYTEHKGKPFYDGLMSFITEEAGIIALCLEGRGAIERWRQLCGPTDPDTARTIAPWTLRARFGTDATRNAVHGSDCPASAAHELNIFFPKGTLPLERTLAIIKPDAVQKGHTDAILRRIKSSGFAVLTQKKLLLTRSRAEEFYAEHRDSAFFPSLVEFMCSGPVITLVLGRTGAVQVWRQLMGPTDSVQARESRPKSMRALYGADRQANAVHGSDSAKSADREIAFFFPELSADPLPSEGAIKDYIFRKSAKAGSASIDLSRGSIREMSQIDPTLQQILAKGLLGLCKIRPKGLDAAKWLADWMDQNNPSRVQVRAPPATATGPTSVVPASQPPMEGRGQTSVYVGCQKTMDEPKPEVVEVDVSAERLTDESEFEGQPPFIVFVLGGPGCGKGTQCGMIQRDFNFVHLSAGDLLREEVASGSPLGSEIEGHMLHGTLVPASVTISLIRTAILHPANRQINRFLIDGFPRAIEQAEQFERDVYSHAFTLFFDCSAEVMMARLLERSQTSGRVDDNEESVRKRLETYQTQTLPVIQHFQRIGKVRRVDASDGVDEVYRTTMQLFRPQLLYLLGGLGACTTALAQRLAETYRYFHVDAEKLVVQSEEISAHRKTSNGKRVVPLSMKALPPSVICPLVEENIKRALARGHTRFVLTGFPQTLPQMQFIEDKIHCGSVGYRMCMPRSALRTLALSPIDKHIPKEPTEASIRGVEKQLALFFSTEMRGVTDELKSRGNLRDVLCEDIFVSPMTLQESVDKLSCSLSPATDVQAPLWCRLQTATRPEVVFVHANGTSVSEKSLTDISQAITDLLGGERRGVVCSDIMAYMQIEANLPTPLGRKLRNARSNATDSRDAFATHALEAAQQLASVTNSSTLVLVNFPFNHKDEKHAVELLSIFNVNRLVLIGEPSCCPTGPSAEPDPILTEFARQGKLEHIPQKENEEEMFKDVIDRFAAKLLLVQAPPAFPIADVVSCLADKLALTPLPPTDVLLKEVMDLGGPLGDALKEHQTRTSSLTADALSPELLAQSLDAWLVMQPSGIGAFMAANLIGVAEQVEALEGVRVKAMGLMELTAPSEALAERAQEAGGDAFSAEDFEQAVNQYKERMDAITKLFAGRNAHYVVDATGFPPPWDLAQSLLDRSKFRSSILVVPPLQGLSDVVASKVAFESGCHLRYLDATELCHKRRQGCSGELDHQLYLSKLVQQQDMRPSPSSFVSDMCDWVPRSLWAPLLKSAMQQDFTKEYLITNLPTPTGMAGSTATVRDQYDAICYTANVEGVYIFSFTAHALEQWLMSRISGSPSDETAIKVRGAKENENIRMIFALTQDLPHVDDLVQQVAESLSGKE</sequence>
<feature type="domain" description="Nucleoside diphosphate kinase-like" evidence="8">
    <location>
        <begin position="13"/>
        <end position="152"/>
    </location>
</feature>
<feature type="binding site" evidence="6">
    <location>
        <position position="266"/>
    </location>
    <ligand>
        <name>ATP</name>
        <dbReference type="ChEBI" id="CHEBI:30616"/>
    </ligand>
</feature>
<evidence type="ECO:0000259" key="8">
    <source>
        <dbReference type="SMART" id="SM00562"/>
    </source>
</evidence>
<dbReference type="OrthoDB" id="442176at2759"/>
<dbReference type="Proteomes" id="UP000041254">
    <property type="component" value="Unassembled WGS sequence"/>
</dbReference>
<dbReference type="Gene3D" id="3.30.70.141">
    <property type="entry name" value="Nucleoside diphosphate kinase-like domain"/>
    <property type="match status" value="3"/>
</dbReference>
<keyword evidence="10" id="KW-1185">Reference proteome</keyword>
<dbReference type="SUPFAM" id="SSF54919">
    <property type="entry name" value="Nucleoside diphosphate kinase, NDK"/>
    <property type="match status" value="3"/>
</dbReference>
<accession>A0A0G4GRK0</accession>
<feature type="binding site" evidence="6">
    <location>
        <position position="406"/>
    </location>
    <ligand>
        <name>ATP</name>
        <dbReference type="ChEBI" id="CHEBI:30616"/>
    </ligand>
</feature>
<dbReference type="InterPro" id="IPR036850">
    <property type="entry name" value="NDK-like_dom_sf"/>
</dbReference>
<feature type="binding site" evidence="6">
    <location>
        <position position="242"/>
    </location>
    <ligand>
        <name>ATP</name>
        <dbReference type="ChEBI" id="CHEBI:30616"/>
    </ligand>
</feature>
<dbReference type="InterPro" id="IPR034907">
    <property type="entry name" value="NDK-like_dom"/>
</dbReference>
<feature type="region of interest" description="Disordered" evidence="7">
    <location>
        <begin position="510"/>
        <end position="537"/>
    </location>
</feature>
<dbReference type="PROSITE" id="PS00113">
    <property type="entry name" value="ADENYLATE_KINASE"/>
    <property type="match status" value="1"/>
</dbReference>
<feature type="binding site" evidence="6">
    <location>
        <position position="236"/>
    </location>
    <ligand>
        <name>ATP</name>
        <dbReference type="ChEBI" id="CHEBI:30616"/>
    </ligand>
</feature>
<dbReference type="GO" id="GO:0019205">
    <property type="term" value="F:nucleobase-containing compound kinase activity"/>
    <property type="evidence" value="ECO:0007669"/>
    <property type="project" value="InterPro"/>
</dbReference>
<name>A0A0G4GRK0_VITBC</name>
<evidence type="ECO:0000256" key="1">
    <source>
        <dbReference type="ARBA" id="ARBA00008142"/>
    </source>
</evidence>
<feature type="binding site" evidence="6">
    <location>
        <position position="207"/>
    </location>
    <ligand>
        <name>ATP</name>
        <dbReference type="ChEBI" id="CHEBI:30616"/>
    </ligand>
</feature>
<feature type="binding site" evidence="6">
    <location>
        <position position="396"/>
    </location>
    <ligand>
        <name>ATP</name>
        <dbReference type="ChEBI" id="CHEBI:30616"/>
    </ligand>
</feature>
<dbReference type="GO" id="GO:0005524">
    <property type="term" value="F:ATP binding"/>
    <property type="evidence" value="ECO:0007669"/>
    <property type="project" value="UniProtKB-KW"/>
</dbReference>
<feature type="binding site" evidence="6">
    <location>
        <position position="382"/>
    </location>
    <ligand>
        <name>ATP</name>
        <dbReference type="ChEBI" id="CHEBI:30616"/>
    </ligand>
</feature>
<evidence type="ECO:0000256" key="7">
    <source>
        <dbReference type="SAM" id="MobiDB-lite"/>
    </source>
</evidence>
<dbReference type="PhylomeDB" id="A0A0G4GRK0"/>
<feature type="binding site" evidence="6">
    <location>
        <position position="161"/>
    </location>
    <ligand>
        <name>ATP</name>
        <dbReference type="ChEBI" id="CHEBI:30616"/>
    </ligand>
</feature>
<dbReference type="InterPro" id="IPR000850">
    <property type="entry name" value="Adenylat/UMP-CMP_kin"/>
</dbReference>
<dbReference type="CDD" id="cd01428">
    <property type="entry name" value="ADK"/>
    <property type="match status" value="1"/>
</dbReference>
<feature type="active site" description="Pros-phosphohistidine intermediate" evidence="6">
    <location>
        <position position="269"/>
    </location>
</feature>
<dbReference type="SUPFAM" id="SSF52540">
    <property type="entry name" value="P-loop containing nucleoside triphosphate hydrolases"/>
    <property type="match status" value="1"/>
</dbReference>